<accession>A0A9W7ZMT3</accession>
<evidence type="ECO:0000313" key="2">
    <source>
        <dbReference type="EMBL" id="KAJ1908844.1"/>
    </source>
</evidence>
<reference evidence="2" key="1">
    <citation type="submission" date="2022-07" db="EMBL/GenBank/DDBJ databases">
        <title>Phylogenomic reconstructions and comparative analyses of Kickxellomycotina fungi.</title>
        <authorList>
            <person name="Reynolds N.K."/>
            <person name="Stajich J.E."/>
            <person name="Barry K."/>
            <person name="Grigoriev I.V."/>
            <person name="Crous P."/>
            <person name="Smith M.E."/>
        </authorList>
    </citation>
    <scope>NUCLEOTIDE SEQUENCE</scope>
    <source>
        <strain evidence="2">NBRC 100468</strain>
    </source>
</reference>
<feature type="compositionally biased region" description="Low complexity" evidence="1">
    <location>
        <begin position="21"/>
        <end position="32"/>
    </location>
</feature>
<dbReference type="AlphaFoldDB" id="A0A9W7ZMT3"/>
<proteinExistence type="predicted"/>
<feature type="compositionally biased region" description="Polar residues" evidence="1">
    <location>
        <begin position="59"/>
        <end position="85"/>
    </location>
</feature>
<keyword evidence="3" id="KW-1185">Reference proteome</keyword>
<evidence type="ECO:0000313" key="3">
    <source>
        <dbReference type="Proteomes" id="UP001150538"/>
    </source>
</evidence>
<comment type="caution">
    <text evidence="2">The sequence shown here is derived from an EMBL/GenBank/DDBJ whole genome shotgun (WGS) entry which is preliminary data.</text>
</comment>
<sequence>MLPTEENFFSALREDTPPPATTTTTTTTNTLPADSGRPKLTTLDIQGEQAQERAKGPPQAQSGHTTPPIVVNSTLNSTHSGQSGEHSGEPAGEHPPSIAAAVAAPNAAADVAAPSDEGNWEVVRAGKRRQSPSPPSQVAEDALATTAGVASGCRRQPAIHKNCENRPELGRKIPINSKSGPEGPKSHYQHFQQQQAAVLRRAPQLTLPELHAEIPKFSGRACLLRTHIAMVKNTYKKTYGNKKAKNEKSFLQVAAGNQGFNYTHCPSESGYSLLASTRVALFAMLDHPFVWQGKSYPWLINGSMVIPMVLLNVPTK</sequence>
<dbReference type="Proteomes" id="UP001150538">
    <property type="component" value="Unassembled WGS sequence"/>
</dbReference>
<feature type="compositionally biased region" description="Low complexity" evidence="1">
    <location>
        <begin position="99"/>
        <end position="114"/>
    </location>
</feature>
<feature type="region of interest" description="Disordered" evidence="1">
    <location>
        <begin position="1"/>
        <end position="117"/>
    </location>
</feature>
<name>A0A9W7ZMT3_9FUNG</name>
<feature type="non-terminal residue" evidence="2">
    <location>
        <position position="316"/>
    </location>
</feature>
<dbReference type="EMBL" id="JANBPU010000873">
    <property type="protein sequence ID" value="KAJ1908844.1"/>
    <property type="molecule type" value="Genomic_DNA"/>
</dbReference>
<feature type="compositionally biased region" description="Basic and acidic residues" evidence="1">
    <location>
        <begin position="161"/>
        <end position="171"/>
    </location>
</feature>
<organism evidence="2 3">
    <name type="scientific">Mycoemilia scoparia</name>
    <dbReference type="NCBI Taxonomy" id="417184"/>
    <lineage>
        <taxon>Eukaryota</taxon>
        <taxon>Fungi</taxon>
        <taxon>Fungi incertae sedis</taxon>
        <taxon>Zoopagomycota</taxon>
        <taxon>Kickxellomycotina</taxon>
        <taxon>Kickxellomycetes</taxon>
        <taxon>Kickxellales</taxon>
        <taxon>Kickxellaceae</taxon>
        <taxon>Mycoemilia</taxon>
    </lineage>
</organism>
<evidence type="ECO:0000256" key="1">
    <source>
        <dbReference type="SAM" id="MobiDB-lite"/>
    </source>
</evidence>
<protein>
    <submittedName>
        <fullName evidence="2">Uncharacterized protein</fullName>
    </submittedName>
</protein>
<gene>
    <name evidence="2" type="ORF">H4219_006464</name>
</gene>
<feature type="region of interest" description="Disordered" evidence="1">
    <location>
        <begin position="158"/>
        <end position="188"/>
    </location>
</feature>